<evidence type="ECO:0000313" key="1">
    <source>
        <dbReference type="EMBL" id="BBL07630.1"/>
    </source>
</evidence>
<gene>
    <name evidence="1" type="ORF">A5CPEGH6_22680</name>
</gene>
<dbReference type="GeneID" id="98674257"/>
<dbReference type="EMBL" id="AP019736">
    <property type="protein sequence ID" value="BBL07630.1"/>
    <property type="molecule type" value="Genomic_DNA"/>
</dbReference>
<dbReference type="OrthoDB" id="1093522at2"/>
<dbReference type="RefSeq" id="WP_141429786.1">
    <property type="nucleotide sequence ID" value="NZ_AP019736.1"/>
</dbReference>
<proteinExistence type="predicted"/>
<accession>A0A4Y1X399</accession>
<protein>
    <submittedName>
        <fullName evidence="1">Uncharacterized protein</fullName>
    </submittedName>
</protein>
<reference evidence="2" key="1">
    <citation type="submission" date="2019-06" db="EMBL/GenBank/DDBJ databases">
        <title>Alistipes onderdonkii subsp. vulgaris subsp. nov., Alistipes dispar sp. nov. and Alistipes communis sp. nov., isolated from human faeces, and creation of Alistipes onderdonkii subsp. onderdonkii subsp. nov.</title>
        <authorList>
            <person name="Sakamoto M."/>
            <person name="Ikeyama N."/>
            <person name="Ogata Y."/>
            <person name="Suda W."/>
            <person name="Iino T."/>
            <person name="Hattori M."/>
            <person name="Ohkuma M."/>
        </authorList>
    </citation>
    <scope>NUCLEOTIDE SEQUENCE [LARGE SCALE GENOMIC DNA]</scope>
    <source>
        <strain evidence="2">5CPEGH6</strain>
    </source>
</reference>
<keyword evidence="2" id="KW-1185">Reference proteome</keyword>
<name>A0A4Y1X399_9BACT</name>
<sequence length="309" mass="36726">MDKKTFLQSLRNIQRLPEKIDINFDESRKILYIGVDSLSVCRNMQEDASAFEGWIFCIYANRKREIERVILSWDIPQIKNLHYKRFLYRVLKMQEHFLWFAPSENNVADIIDFKDSVYTVGNLFLNYPQNDSKTENIKEKTEAYFERAFLDPEKLFLNTSFDVCNHQLPVGIFRDKVDKKHGLFPYGKSAIDLWAIKADELWIFELKYNNKKVGIISELLFYLWIMEDLCFHHRIGYELQKEIPSIRDFDKFYLAVQKNISTIYGVLLVDDLHPAITSELIDFINQENCNKQIIVKTQKYKPHITVKLL</sequence>
<dbReference type="Proteomes" id="UP000319374">
    <property type="component" value="Chromosome"/>
</dbReference>
<evidence type="ECO:0000313" key="2">
    <source>
        <dbReference type="Proteomes" id="UP000319374"/>
    </source>
</evidence>
<organism evidence="1 2">
    <name type="scientific">Alistipes dispar</name>
    <dbReference type="NCBI Taxonomy" id="2585119"/>
    <lineage>
        <taxon>Bacteria</taxon>
        <taxon>Pseudomonadati</taxon>
        <taxon>Bacteroidota</taxon>
        <taxon>Bacteroidia</taxon>
        <taxon>Bacteroidales</taxon>
        <taxon>Rikenellaceae</taxon>
        <taxon>Alistipes</taxon>
    </lineage>
</organism>
<dbReference type="KEGG" id="ada:A5CPEGH6_22680"/>
<dbReference type="AlphaFoldDB" id="A0A4Y1X399"/>